<dbReference type="InterPro" id="IPR008948">
    <property type="entry name" value="L-Aspartase-like"/>
</dbReference>
<dbReference type="Pfam" id="PF00221">
    <property type="entry name" value="Lyase_aromatic"/>
    <property type="match status" value="1"/>
</dbReference>
<dbReference type="InterPro" id="IPR001106">
    <property type="entry name" value="Aromatic_Lyase"/>
</dbReference>
<dbReference type="EMBL" id="CP075587">
    <property type="protein sequence ID" value="QYF49036.1"/>
    <property type="molecule type" value="Genomic_DNA"/>
</dbReference>
<sequence length="171" mass="19311">MTTSLAAKNRSLCNPVSIQSLTSTGDFQDIVSLGLIAGRIAQEISENSCYVLAFELLCGVQAAEIRGANLLSSATREVFNNLSCSYVMVHLRKEFPTLISYSRFVYFVKNIFIPLFAYLLHNKGKITGISFIDSKKIQVCHNKRIRRNKVFTRFAKMGKQEQDGSWELNFI</sequence>
<evidence type="ECO:0000313" key="3">
    <source>
        <dbReference type="Proteomes" id="UP000826014"/>
    </source>
</evidence>
<dbReference type="Gene3D" id="1.20.200.10">
    <property type="entry name" value="Fumarase/aspartase (Central domain)"/>
    <property type="match status" value="1"/>
</dbReference>
<dbReference type="InterPro" id="IPR025668">
    <property type="entry name" value="Tnp_DDE_dom"/>
</dbReference>
<organism evidence="2 3">
    <name type="scientific">Candidatus Rhabdochlamydia oedothoracis</name>
    <dbReference type="NCBI Taxonomy" id="2720720"/>
    <lineage>
        <taxon>Bacteria</taxon>
        <taxon>Pseudomonadati</taxon>
        <taxon>Chlamydiota</taxon>
        <taxon>Chlamydiia</taxon>
        <taxon>Parachlamydiales</taxon>
        <taxon>Candidatus Rhabdochlamydiaceae</taxon>
        <taxon>Candidatus Rhabdochlamydia</taxon>
    </lineage>
</organism>
<proteinExistence type="predicted"/>
<feature type="domain" description="Transposase DDE" evidence="1">
    <location>
        <begin position="123"/>
        <end position="161"/>
    </location>
</feature>
<reference evidence="2 3" key="1">
    <citation type="journal article" date="2022" name="bioRxiv">
        <title>Ecology and evolution of chlamydial symbionts of arthropods.</title>
        <authorList>
            <person name="Halter T."/>
            <person name="Koestlbacher S."/>
            <person name="Collingro A."/>
            <person name="Sixt B.S."/>
            <person name="Toenshoff E.R."/>
            <person name="Hendrickx F."/>
            <person name="Kostanjsek R."/>
            <person name="Horn M."/>
        </authorList>
    </citation>
    <scope>NUCLEOTIDE SEQUENCE [LARGE SCALE GENOMIC DNA]</scope>
    <source>
        <strain evidence="2">W744xW776</strain>
    </source>
</reference>
<keyword evidence="3" id="KW-1185">Reference proteome</keyword>
<evidence type="ECO:0000313" key="2">
    <source>
        <dbReference type="EMBL" id="QYF49036.1"/>
    </source>
</evidence>
<keyword evidence="2" id="KW-0456">Lyase</keyword>
<dbReference type="GO" id="GO:0004397">
    <property type="term" value="F:histidine ammonia-lyase activity"/>
    <property type="evidence" value="ECO:0007669"/>
    <property type="project" value="UniProtKB-EC"/>
</dbReference>
<gene>
    <name evidence="2" type="ORF">RHABOEDO_001293</name>
</gene>
<accession>A0ABX8V2F5</accession>
<evidence type="ECO:0000259" key="1">
    <source>
        <dbReference type="Pfam" id="PF13612"/>
    </source>
</evidence>
<dbReference type="Proteomes" id="UP000826014">
    <property type="component" value="Chromosome"/>
</dbReference>
<dbReference type="SUPFAM" id="SSF48557">
    <property type="entry name" value="L-aspartase-like"/>
    <property type="match status" value="1"/>
</dbReference>
<protein>
    <submittedName>
        <fullName evidence="2">Histidine ammonia-lyase</fullName>
        <ecNumber evidence="2">4.3.1.3</ecNumber>
    </submittedName>
</protein>
<dbReference type="EC" id="4.3.1.3" evidence="2"/>
<name>A0ABX8V2F5_9BACT</name>
<dbReference type="Pfam" id="PF13612">
    <property type="entry name" value="DDE_Tnp_1_3"/>
    <property type="match status" value="1"/>
</dbReference>